<evidence type="ECO:0000256" key="13">
    <source>
        <dbReference type="ARBA" id="ARBA00031533"/>
    </source>
</evidence>
<evidence type="ECO:0000256" key="12">
    <source>
        <dbReference type="ARBA" id="ARBA00029811"/>
    </source>
</evidence>
<keyword evidence="17" id="KW-1185">Reference proteome</keyword>
<dbReference type="InterPro" id="IPR050344">
    <property type="entry name" value="Peptidase_M1_aminopeptidases"/>
</dbReference>
<dbReference type="InterPro" id="IPR001930">
    <property type="entry name" value="Peptidase_M1"/>
</dbReference>
<reference evidence="17" key="1">
    <citation type="submission" date="2018-09" db="EMBL/GenBank/DDBJ databases">
        <authorList>
            <person name="Zhu H."/>
        </authorList>
    </citation>
    <scope>NUCLEOTIDE SEQUENCE [LARGE SCALE GENOMIC DNA]</scope>
    <source>
        <strain evidence="17">K1W22B-1</strain>
    </source>
</reference>
<evidence type="ECO:0000256" key="10">
    <source>
        <dbReference type="ARBA" id="ARBA00022833"/>
    </source>
</evidence>
<dbReference type="PRINTS" id="PR00756">
    <property type="entry name" value="ALADIPTASE"/>
</dbReference>
<keyword evidence="8" id="KW-0479">Metal-binding</keyword>
<dbReference type="EC" id="3.4.11.2" evidence="4"/>
<feature type="domain" description="Peptidase M1 membrane alanine aminopeptidase" evidence="14">
    <location>
        <begin position="228"/>
        <end position="422"/>
    </location>
</feature>
<dbReference type="CDD" id="cd09603">
    <property type="entry name" value="M1_APN_like"/>
    <property type="match status" value="1"/>
</dbReference>
<evidence type="ECO:0000256" key="2">
    <source>
        <dbReference type="ARBA" id="ARBA00001947"/>
    </source>
</evidence>
<evidence type="ECO:0000256" key="9">
    <source>
        <dbReference type="ARBA" id="ARBA00022801"/>
    </source>
</evidence>
<dbReference type="SUPFAM" id="SSF63737">
    <property type="entry name" value="Leukotriene A4 hydrolase N-terminal domain"/>
    <property type="match status" value="1"/>
</dbReference>
<evidence type="ECO:0000259" key="14">
    <source>
        <dbReference type="Pfam" id="PF01433"/>
    </source>
</evidence>
<proteinExistence type="inferred from homology"/>
<dbReference type="RefSeq" id="WP_120059562.1">
    <property type="nucleotide sequence ID" value="NZ_QYRP01000002.1"/>
</dbReference>
<dbReference type="GO" id="GO:0005615">
    <property type="term" value="C:extracellular space"/>
    <property type="evidence" value="ECO:0007669"/>
    <property type="project" value="TreeGrafter"/>
</dbReference>
<comment type="similarity">
    <text evidence="3">Belongs to the peptidase M1 family.</text>
</comment>
<evidence type="ECO:0000256" key="5">
    <source>
        <dbReference type="ARBA" id="ARBA00015611"/>
    </source>
</evidence>
<dbReference type="PANTHER" id="PTHR11533:SF174">
    <property type="entry name" value="PUROMYCIN-SENSITIVE AMINOPEPTIDASE-RELATED"/>
    <property type="match status" value="1"/>
</dbReference>
<evidence type="ECO:0000256" key="3">
    <source>
        <dbReference type="ARBA" id="ARBA00010136"/>
    </source>
</evidence>
<sequence length="434" mass="48381">MPGTDPYVPGHGNAAYDVEHYDLDLRYKPAGNRLDAEATLRCVALDELDNLVLDLHHLRVTRVSVAGHGVDKFAHRNDKLRIRLKSPVLTGERFSVTVKYSGAPTAVKSRALGDAGWEELDDGVIVAAQPHGAPSWFPCNDRPDNKATYAISISAPSDYHVAFSGALLSSSRSGASTTWSYEQTAPMATYLATVQIGRYVVSEQPGVVPIRVVRPADVRGPAYDASFGQQPKMMQFFTERFGPYPFEGYTTVITNDDLEIPLESQSLSTFGRNFASAEWSEVRLVAHELAHQWFGNAVTLRHWKDIWLHEGFACYSEWLWSEQAGPKSTAEWVEHYHRKLSDLPQDLVLADPTPDLMFDDRVYKRGALTLHALRITVGDEAFFEILRRWVADNNGGTITTPQFVIHCEEISGKPLAGLFRDWLEETALPPLPAS</sequence>
<dbReference type="GO" id="GO:0070006">
    <property type="term" value="F:metalloaminopeptidase activity"/>
    <property type="evidence" value="ECO:0007669"/>
    <property type="project" value="TreeGrafter"/>
</dbReference>
<dbReference type="GO" id="GO:0016285">
    <property type="term" value="F:alanyl aminopeptidase activity"/>
    <property type="evidence" value="ECO:0007669"/>
    <property type="project" value="UniProtKB-EC"/>
</dbReference>
<feature type="domain" description="Aminopeptidase N-like N-terminal" evidence="15">
    <location>
        <begin position="19"/>
        <end position="191"/>
    </location>
</feature>
<dbReference type="EMBL" id="QYRP01000002">
    <property type="protein sequence ID" value="RJS45662.1"/>
    <property type="molecule type" value="Genomic_DNA"/>
</dbReference>
<gene>
    <name evidence="16" type="ORF">D4739_05135</name>
</gene>
<dbReference type="Gene3D" id="1.10.390.10">
    <property type="entry name" value="Neutral Protease Domain 2"/>
    <property type="match status" value="1"/>
</dbReference>
<accession>A0A3A5H4W7</accession>
<dbReference type="SUPFAM" id="SSF55486">
    <property type="entry name" value="Metalloproteases ('zincins'), catalytic domain"/>
    <property type="match status" value="1"/>
</dbReference>
<dbReference type="Proteomes" id="UP000276542">
    <property type="component" value="Unassembled WGS sequence"/>
</dbReference>
<dbReference type="InterPro" id="IPR042097">
    <property type="entry name" value="Aminopeptidase_N-like_N_sf"/>
</dbReference>
<keyword evidence="7" id="KW-0645">Protease</keyword>
<evidence type="ECO:0000256" key="4">
    <source>
        <dbReference type="ARBA" id="ARBA00012564"/>
    </source>
</evidence>
<dbReference type="GO" id="GO:0042277">
    <property type="term" value="F:peptide binding"/>
    <property type="evidence" value="ECO:0007669"/>
    <property type="project" value="TreeGrafter"/>
</dbReference>
<evidence type="ECO:0000256" key="7">
    <source>
        <dbReference type="ARBA" id="ARBA00022670"/>
    </source>
</evidence>
<keyword evidence="11" id="KW-0482">Metalloprotease</keyword>
<dbReference type="GO" id="GO:0043171">
    <property type="term" value="P:peptide catabolic process"/>
    <property type="evidence" value="ECO:0007669"/>
    <property type="project" value="TreeGrafter"/>
</dbReference>
<evidence type="ECO:0000256" key="11">
    <source>
        <dbReference type="ARBA" id="ARBA00023049"/>
    </source>
</evidence>
<evidence type="ECO:0000313" key="17">
    <source>
        <dbReference type="Proteomes" id="UP000276542"/>
    </source>
</evidence>
<dbReference type="AlphaFoldDB" id="A0A3A5H4W7"/>
<dbReference type="GO" id="GO:0006508">
    <property type="term" value="P:proteolysis"/>
    <property type="evidence" value="ECO:0007669"/>
    <property type="project" value="UniProtKB-KW"/>
</dbReference>
<comment type="catalytic activity">
    <reaction evidence="1">
        <text>Release of an N-terminal amino acid, Xaa-|-Yaa- from a peptide, amide or arylamide. Xaa is preferably Ala, but may be most amino acids including Pro (slow action). When a terminal hydrophobic residue is followed by a prolyl residue, the two may be released as an intact Xaa-Pro dipeptide.</text>
        <dbReference type="EC" id="3.4.11.2"/>
    </reaction>
</comment>
<dbReference type="Pfam" id="PF01433">
    <property type="entry name" value="Peptidase_M1"/>
    <property type="match status" value="1"/>
</dbReference>
<dbReference type="InterPro" id="IPR045357">
    <property type="entry name" value="Aminopeptidase_N-like_N"/>
</dbReference>
<protein>
    <recommendedName>
        <fullName evidence="5">Aminopeptidase N</fullName>
        <ecNumber evidence="4">3.4.11.2</ecNumber>
    </recommendedName>
    <alternativeName>
        <fullName evidence="12">Alanine aminopeptidase</fullName>
    </alternativeName>
    <alternativeName>
        <fullName evidence="13">Lysyl aminopeptidase</fullName>
    </alternativeName>
</protein>
<evidence type="ECO:0000256" key="8">
    <source>
        <dbReference type="ARBA" id="ARBA00022723"/>
    </source>
</evidence>
<evidence type="ECO:0000259" key="15">
    <source>
        <dbReference type="Pfam" id="PF17900"/>
    </source>
</evidence>
<comment type="caution">
    <text evidence="16">The sequence shown here is derived from an EMBL/GenBank/DDBJ whole genome shotgun (WGS) entry which is preliminary data.</text>
</comment>
<dbReference type="PANTHER" id="PTHR11533">
    <property type="entry name" value="PROTEASE M1 ZINC METALLOPROTEASE"/>
    <property type="match status" value="1"/>
</dbReference>
<dbReference type="GO" id="GO:0005737">
    <property type="term" value="C:cytoplasm"/>
    <property type="evidence" value="ECO:0007669"/>
    <property type="project" value="TreeGrafter"/>
</dbReference>
<dbReference type="InterPro" id="IPR027268">
    <property type="entry name" value="Peptidase_M4/M1_CTD_sf"/>
</dbReference>
<evidence type="ECO:0000313" key="16">
    <source>
        <dbReference type="EMBL" id="RJS45662.1"/>
    </source>
</evidence>
<dbReference type="Pfam" id="PF17900">
    <property type="entry name" value="Peptidase_M1_N"/>
    <property type="match status" value="1"/>
</dbReference>
<keyword evidence="6" id="KW-0031">Aminopeptidase</keyword>
<keyword evidence="10" id="KW-0862">Zinc</keyword>
<comment type="cofactor">
    <cofactor evidence="2">
        <name>Zn(2+)</name>
        <dbReference type="ChEBI" id="CHEBI:29105"/>
    </cofactor>
</comment>
<dbReference type="InterPro" id="IPR014782">
    <property type="entry name" value="Peptidase_M1_dom"/>
</dbReference>
<name>A0A3A5H4W7_9ACTN</name>
<keyword evidence="9" id="KW-0378">Hydrolase</keyword>
<dbReference type="GO" id="GO:0008270">
    <property type="term" value="F:zinc ion binding"/>
    <property type="evidence" value="ECO:0007669"/>
    <property type="project" value="InterPro"/>
</dbReference>
<dbReference type="OrthoDB" id="3885507at2"/>
<evidence type="ECO:0000256" key="6">
    <source>
        <dbReference type="ARBA" id="ARBA00022438"/>
    </source>
</evidence>
<dbReference type="GO" id="GO:0016020">
    <property type="term" value="C:membrane"/>
    <property type="evidence" value="ECO:0007669"/>
    <property type="project" value="TreeGrafter"/>
</dbReference>
<organism evidence="16 17">
    <name type="scientific">Nocardioides cavernaquae</name>
    <dbReference type="NCBI Taxonomy" id="2321396"/>
    <lineage>
        <taxon>Bacteria</taxon>
        <taxon>Bacillati</taxon>
        <taxon>Actinomycetota</taxon>
        <taxon>Actinomycetes</taxon>
        <taxon>Propionibacteriales</taxon>
        <taxon>Nocardioidaceae</taxon>
        <taxon>Nocardioides</taxon>
    </lineage>
</organism>
<dbReference type="Gene3D" id="2.60.40.1730">
    <property type="entry name" value="tricorn interacting facor f3 domain"/>
    <property type="match status" value="1"/>
</dbReference>
<evidence type="ECO:0000256" key="1">
    <source>
        <dbReference type="ARBA" id="ARBA00000098"/>
    </source>
</evidence>